<keyword evidence="2" id="KW-0456">Lyase</keyword>
<name>A0ABW9JDS7_9SPHI</name>
<dbReference type="SMART" id="SM00905">
    <property type="entry name" value="FolB"/>
    <property type="match status" value="1"/>
</dbReference>
<proteinExistence type="predicted"/>
<dbReference type="SUPFAM" id="SSF55620">
    <property type="entry name" value="Tetrahydrobiopterin biosynthesis enzymes-like"/>
    <property type="match status" value="1"/>
</dbReference>
<dbReference type="EMBL" id="SRMP02000001">
    <property type="protein sequence ID" value="MFN0289886.1"/>
    <property type="molecule type" value="Genomic_DNA"/>
</dbReference>
<dbReference type="RefSeq" id="WP_138727490.1">
    <property type="nucleotide sequence ID" value="NZ_SRMP02000001.1"/>
</dbReference>
<evidence type="ECO:0000313" key="3">
    <source>
        <dbReference type="Proteomes" id="UP001517367"/>
    </source>
</evidence>
<accession>A0ABW9JDS7</accession>
<dbReference type="Proteomes" id="UP001517367">
    <property type="component" value="Unassembled WGS sequence"/>
</dbReference>
<dbReference type="InterPro" id="IPR006157">
    <property type="entry name" value="FolB_dom"/>
</dbReference>
<gene>
    <name evidence="2" type="ORF">E5L68_000700</name>
</gene>
<evidence type="ECO:0000259" key="1">
    <source>
        <dbReference type="SMART" id="SM00905"/>
    </source>
</evidence>
<comment type="caution">
    <text evidence="2">The sequence shown here is derived from an EMBL/GenBank/DDBJ whole genome shotgun (WGS) entry which is preliminary data.</text>
</comment>
<dbReference type="InterPro" id="IPR043133">
    <property type="entry name" value="GTP-CH-I_C/QueF"/>
</dbReference>
<dbReference type="Gene3D" id="3.30.1130.10">
    <property type="match status" value="1"/>
</dbReference>
<dbReference type="GO" id="GO:0016853">
    <property type="term" value="F:isomerase activity"/>
    <property type="evidence" value="ECO:0007669"/>
    <property type="project" value="UniProtKB-KW"/>
</dbReference>
<dbReference type="GO" id="GO:0004150">
    <property type="term" value="F:dihydroneopterin aldolase activity"/>
    <property type="evidence" value="ECO:0007669"/>
    <property type="project" value="UniProtKB-EC"/>
</dbReference>
<sequence length="120" mass="13612">MYTQTVALRDVRCHALHGFYPEEQLIGCVFMVDIEVTFKANHDTENLDNTVNYEVLNQIILKEMANTQKLLETVVKNILDSVRNNYPFLLTATVGIKKMNPPMPGQIGHSFVALSYHTGE</sequence>
<feature type="domain" description="Dihydroneopterin aldolase/epimerase" evidence="1">
    <location>
        <begin position="6"/>
        <end position="116"/>
    </location>
</feature>
<dbReference type="Pfam" id="PF02152">
    <property type="entry name" value="FolB"/>
    <property type="match status" value="1"/>
</dbReference>
<dbReference type="EC" id="4.1.2.25" evidence="2"/>
<evidence type="ECO:0000313" key="2">
    <source>
        <dbReference type="EMBL" id="MFN0289886.1"/>
    </source>
</evidence>
<keyword evidence="3" id="KW-1185">Reference proteome</keyword>
<protein>
    <submittedName>
        <fullName evidence="2">Dihydroneopterin aldolase</fullName>
        <ecNumber evidence="2">4.1.2.25</ecNumber>
        <ecNumber evidence="2">5.1.99.8</ecNumber>
    </submittedName>
</protein>
<dbReference type="NCBIfam" id="TIGR00526">
    <property type="entry name" value="folB_dom"/>
    <property type="match status" value="1"/>
</dbReference>
<organism evidence="2 3">
    <name type="scientific">Pedobacter helvus</name>
    <dbReference type="NCBI Taxonomy" id="2563444"/>
    <lineage>
        <taxon>Bacteria</taxon>
        <taxon>Pseudomonadati</taxon>
        <taxon>Bacteroidota</taxon>
        <taxon>Sphingobacteriia</taxon>
        <taxon>Sphingobacteriales</taxon>
        <taxon>Sphingobacteriaceae</taxon>
        <taxon>Pedobacter</taxon>
    </lineage>
</organism>
<keyword evidence="2" id="KW-0413">Isomerase</keyword>
<reference evidence="2 3" key="1">
    <citation type="submission" date="2024-12" db="EMBL/GenBank/DDBJ databases">
        <authorList>
            <person name="Hu S."/>
        </authorList>
    </citation>
    <scope>NUCLEOTIDE SEQUENCE [LARGE SCALE GENOMIC DNA]</scope>
    <source>
        <strain evidence="2 3">P-25</strain>
    </source>
</reference>
<dbReference type="EC" id="5.1.99.8" evidence="2"/>